<dbReference type="PATRIC" id="fig|1028801.3.peg.139"/>
<evidence type="ECO:0000313" key="2">
    <source>
        <dbReference type="Proteomes" id="UP000028186"/>
    </source>
</evidence>
<gene>
    <name evidence="1" type="ORF">RG1141_CH01420</name>
</gene>
<reference evidence="2" key="1">
    <citation type="journal article" date="2014" name="BMC Genomics">
        <title>Genome sequencing of two Neorhizobium galegae strains reveals a noeT gene responsible for the unusual acetylation of the nodulation factors.</title>
        <authorList>
            <person name="Osterman J."/>
            <person name="Marsh J."/>
            <person name="Laine P.K."/>
            <person name="Zeng Z."/>
            <person name="Alatalo E."/>
            <person name="Sullivan J.T."/>
            <person name="Young J.P."/>
            <person name="Thomas-Oates J."/>
            <person name="Paulin L."/>
            <person name="Lindstrom K."/>
        </authorList>
    </citation>
    <scope>NUCLEOTIDE SEQUENCE [LARGE SCALE GENOMIC DNA]</scope>
    <source>
        <strain evidence="2">HAMBI 1141</strain>
    </source>
</reference>
<protein>
    <submittedName>
        <fullName evidence="1">Uncharacterized protein</fullName>
    </submittedName>
</protein>
<dbReference type="EMBL" id="HG938355">
    <property type="protein sequence ID" value="CDN52507.1"/>
    <property type="molecule type" value="Genomic_DNA"/>
</dbReference>
<accession>A0A068T228</accession>
<dbReference type="Proteomes" id="UP000028186">
    <property type="component" value="Chromosome I"/>
</dbReference>
<dbReference type="RefSeq" id="WP_157885055.1">
    <property type="nucleotide sequence ID" value="NZ_HG938355.1"/>
</dbReference>
<evidence type="ECO:0000313" key="1">
    <source>
        <dbReference type="EMBL" id="CDN52507.1"/>
    </source>
</evidence>
<dbReference type="HOGENOM" id="CLU_2992082_0_0_5"/>
<proteinExistence type="predicted"/>
<dbReference type="KEGG" id="ngl:RG1141_CH01420"/>
<name>A0A068T228_NEOGA</name>
<dbReference type="AlphaFoldDB" id="A0A068T228"/>
<organism evidence="1 2">
    <name type="scientific">Neorhizobium galegae bv. officinalis bv. officinalis str. HAMBI 1141</name>
    <dbReference type="NCBI Taxonomy" id="1028801"/>
    <lineage>
        <taxon>Bacteria</taxon>
        <taxon>Pseudomonadati</taxon>
        <taxon>Pseudomonadota</taxon>
        <taxon>Alphaproteobacteria</taxon>
        <taxon>Hyphomicrobiales</taxon>
        <taxon>Rhizobiaceae</taxon>
        <taxon>Rhizobium/Agrobacterium group</taxon>
        <taxon>Neorhizobium</taxon>
    </lineage>
</organism>
<sequence>MNTIRVIPFAVEARRQQSRKDLLDILATVQFWRTRAVEFTFLSTIVFYIGFEIARRL</sequence>